<keyword evidence="2" id="KW-1185">Reference proteome</keyword>
<organism evidence="1 2">
    <name type="scientific">Hymenobacter mellowenesis</name>
    <dbReference type="NCBI Taxonomy" id="3063995"/>
    <lineage>
        <taxon>Bacteria</taxon>
        <taxon>Pseudomonadati</taxon>
        <taxon>Bacteroidota</taxon>
        <taxon>Cytophagia</taxon>
        <taxon>Cytophagales</taxon>
        <taxon>Hymenobacteraceae</taxon>
        <taxon>Hymenobacter</taxon>
    </lineage>
</organism>
<dbReference type="EMBL" id="JAUQSX010000006">
    <property type="protein sequence ID" value="MDO7847434.1"/>
    <property type="molecule type" value="Genomic_DNA"/>
</dbReference>
<accession>A0ABT9AC78</accession>
<dbReference type="RefSeq" id="WP_305012110.1">
    <property type="nucleotide sequence ID" value="NZ_JAUQSX010000006.1"/>
</dbReference>
<evidence type="ECO:0008006" key="3">
    <source>
        <dbReference type="Google" id="ProtNLM"/>
    </source>
</evidence>
<sequence>MQSRIGHIKPKPMARLQDDPRYYVDYDPDEMPFEDYYLTPEEMEAYEEEETRRDHHDAFTAIFAQMAAAKVRKSQHKVLAEKIQAASDLPEANTATPHPLLANPTRRGLRRRNAIIVEYQGQNYYLYELVLMLIPGCTKNRYSAIYCRIAKGGWAVEEAIFKPVNERPRAGHVNRLLPGSQAPSVPITTAATVTSEAGSPFRFRRNPPLMVEFQGRQIRFVDLVANHRPNATRSYYSAVRSRIFQYGWDVAEALTTPIGEAPPTLQRNQRQPVQL</sequence>
<name>A0ABT9AC78_9BACT</name>
<reference evidence="1" key="1">
    <citation type="submission" date="2023-07" db="EMBL/GenBank/DDBJ databases">
        <authorList>
            <person name="Kim M.K."/>
        </authorList>
    </citation>
    <scope>NUCLEOTIDE SEQUENCE</scope>
    <source>
        <strain evidence="1">M29</strain>
    </source>
</reference>
<gene>
    <name evidence="1" type="ORF">Q5H92_13775</name>
</gene>
<protein>
    <recommendedName>
        <fullName evidence="3">KTSC domain-containing protein</fullName>
    </recommendedName>
</protein>
<comment type="caution">
    <text evidence="1">The sequence shown here is derived from an EMBL/GenBank/DDBJ whole genome shotgun (WGS) entry which is preliminary data.</text>
</comment>
<dbReference type="Proteomes" id="UP001167796">
    <property type="component" value="Unassembled WGS sequence"/>
</dbReference>
<evidence type="ECO:0000313" key="2">
    <source>
        <dbReference type="Proteomes" id="UP001167796"/>
    </source>
</evidence>
<evidence type="ECO:0000313" key="1">
    <source>
        <dbReference type="EMBL" id="MDO7847434.1"/>
    </source>
</evidence>
<proteinExistence type="predicted"/>